<dbReference type="RefSeq" id="WP_160334111.1">
    <property type="nucleotide sequence ID" value="NZ_WSRP01000001.1"/>
</dbReference>
<dbReference type="AlphaFoldDB" id="A0A6L6YDF4"/>
<name>A0A6L6YDF4_9BURK</name>
<dbReference type="PANTHER" id="PTHR37483:SF1">
    <property type="entry name" value="UPF0125 PROTEIN RATB"/>
    <property type="match status" value="1"/>
</dbReference>
<dbReference type="PANTHER" id="PTHR37483">
    <property type="entry name" value="UPF0125 PROTEIN RATB"/>
    <property type="match status" value="1"/>
</dbReference>
<protein>
    <recommendedName>
        <fullName evidence="2">UPF0125 protein E5987_00415</fullName>
    </recommendedName>
</protein>
<dbReference type="InterPro" id="IPR037021">
    <property type="entry name" value="RnfH_sf"/>
</dbReference>
<evidence type="ECO:0000256" key="2">
    <source>
        <dbReference type="HAMAP-Rule" id="MF_00460"/>
    </source>
</evidence>
<accession>A0A6L6YDF4</accession>
<dbReference type="Gene3D" id="3.10.20.280">
    <property type="entry name" value="RnfH-like"/>
    <property type="match status" value="1"/>
</dbReference>
<organism evidence="3 4">
    <name type="scientific">Parasutterella muris</name>
    <dbReference type="NCBI Taxonomy" id="2565572"/>
    <lineage>
        <taxon>Bacteria</taxon>
        <taxon>Pseudomonadati</taxon>
        <taxon>Pseudomonadota</taxon>
        <taxon>Betaproteobacteria</taxon>
        <taxon>Burkholderiales</taxon>
        <taxon>Sutterellaceae</taxon>
        <taxon>Parasutterella</taxon>
    </lineage>
</organism>
<comment type="caution">
    <text evidence="3">The sequence shown here is derived from an EMBL/GenBank/DDBJ whole genome shotgun (WGS) entry which is preliminary data.</text>
</comment>
<proteinExistence type="inferred from homology"/>
<dbReference type="EMBL" id="WSRP01000001">
    <property type="protein sequence ID" value="MVX55675.1"/>
    <property type="molecule type" value="Genomic_DNA"/>
</dbReference>
<dbReference type="InterPro" id="IPR005346">
    <property type="entry name" value="RnfH"/>
</dbReference>
<dbReference type="InterPro" id="IPR016155">
    <property type="entry name" value="Mopterin_synth/thiamin_S_b"/>
</dbReference>
<dbReference type="Pfam" id="PF03658">
    <property type="entry name" value="Ub-RnfH"/>
    <property type="match status" value="1"/>
</dbReference>
<evidence type="ECO:0000313" key="4">
    <source>
        <dbReference type="Proteomes" id="UP000472580"/>
    </source>
</evidence>
<dbReference type="SUPFAM" id="SSF54285">
    <property type="entry name" value="MoaD/ThiS"/>
    <property type="match status" value="1"/>
</dbReference>
<evidence type="ECO:0000256" key="1">
    <source>
        <dbReference type="ARBA" id="ARBA00010645"/>
    </source>
</evidence>
<reference evidence="3 4" key="1">
    <citation type="submission" date="2019-12" db="EMBL/GenBank/DDBJ databases">
        <title>Microbes associate with the intestines of laboratory mice.</title>
        <authorList>
            <person name="Navarre W."/>
            <person name="Wong E."/>
        </authorList>
    </citation>
    <scope>NUCLEOTIDE SEQUENCE [LARGE SCALE GENOMIC DNA]</scope>
    <source>
        <strain evidence="3 4">NM82_D38</strain>
    </source>
</reference>
<dbReference type="OrthoDB" id="9796575at2"/>
<dbReference type="Proteomes" id="UP000472580">
    <property type="component" value="Unassembled WGS sequence"/>
</dbReference>
<gene>
    <name evidence="3" type="ORF">E5987_00415</name>
</gene>
<dbReference type="HAMAP" id="MF_00460">
    <property type="entry name" value="UPF0125_RnfH"/>
    <property type="match status" value="1"/>
</dbReference>
<evidence type="ECO:0000313" key="3">
    <source>
        <dbReference type="EMBL" id="MVX55675.1"/>
    </source>
</evidence>
<keyword evidence="4" id="KW-1185">Reference proteome</keyword>
<comment type="similarity">
    <text evidence="1 2">Belongs to the UPF0125 (RnfH) family.</text>
</comment>
<sequence length="102" mass="10897">MGDLSLKVSLAVQTKQGLKKSELEVPAGASVSQALALGNVQISDENGLSIFGLRCKADTLLSEGDRIEVALALIIDPKEARRLRAEQKSASIQRGRKHASDK</sequence>